<keyword evidence="2" id="KW-1003">Cell membrane</keyword>
<keyword evidence="7 8" id="KW-0472">Membrane</keyword>
<proteinExistence type="predicted"/>
<feature type="transmembrane region" description="Helical" evidence="8">
    <location>
        <begin position="337"/>
        <end position="354"/>
    </location>
</feature>
<keyword evidence="4" id="KW-0808">Transferase</keyword>
<keyword evidence="3" id="KW-0328">Glycosyltransferase</keyword>
<keyword evidence="6 8" id="KW-1133">Transmembrane helix</keyword>
<dbReference type="GO" id="GO:0005886">
    <property type="term" value="C:plasma membrane"/>
    <property type="evidence" value="ECO:0007669"/>
    <property type="project" value="UniProtKB-SubCell"/>
</dbReference>
<protein>
    <submittedName>
        <fullName evidence="10">Glycosyltransferase family 39 protein</fullName>
    </submittedName>
</protein>
<dbReference type="EMBL" id="JACATZ010000001">
    <property type="protein sequence ID" value="NWJ45106.1"/>
    <property type="molecule type" value="Genomic_DNA"/>
</dbReference>
<sequence length="536" mass="60775">MNAQANPLIKLKQKIAAFWNEINPDIAALGLLLLGLARRLSGLGERPLWFDETISAVYARQDISTLFALNNGDNHPFGYYLTLKFWIDLFGYSDATIRLLSVVPGVGAIWLVWLIGRRLFPEQSSITLSATAIMALNPFQIYFSQEARNYSFMQFWVLLAIWFWLRGLENSRWLDWLGLGSVSALAIIYNFTGAFYLAALYLYPLFRARLYWEKGILLRMWGAGAGAGVVAGFALFPKLTSRLDAIKNNFWIPEPEPLIILRTFFTFIFGAAPADLFILAFALAFVLLAITLVMAIPAWWRERRDSGLARTLWLLFAPLGLVILVSLAFQSLYLDKALIACSPFYYLLLGWAIFKPGTQKWGGAILVGIPLVIALLWSSLYLPDIYNGKLQPLYIARYNVNQINTYLAQQPAEAVVTATDIAWLPLVYYGAQALPPKYSLSDYPTPNIFPLLVEKLHSETIASADVGKRFKRFWVLFELYQGDNPLAEPRPLPIGLDIPWAHSKDWQVSLMADFDRKYTRVQAVELDRVLLVLYQQ</sequence>
<reference evidence="10 12" key="1">
    <citation type="submission" date="2020-06" db="EMBL/GenBank/DDBJ databases">
        <title>Anoxygenic phototrophic Chloroflexota member uses a Type I reaction center.</title>
        <authorList>
            <person name="Tsuji J.M."/>
            <person name="Shaw N.A."/>
            <person name="Nagashima S."/>
            <person name="Venkiteswaran J."/>
            <person name="Schiff S.L."/>
            <person name="Hanada S."/>
            <person name="Tank M."/>
            <person name="Neufeld J.D."/>
        </authorList>
    </citation>
    <scope>NUCLEOTIDE SEQUENCE [LARGE SCALE GENOMIC DNA]</scope>
    <source>
        <strain evidence="10">L227-S17</strain>
    </source>
</reference>
<dbReference type="PANTHER" id="PTHR33908">
    <property type="entry name" value="MANNOSYLTRANSFERASE YKCB-RELATED"/>
    <property type="match status" value="1"/>
</dbReference>
<evidence type="ECO:0000256" key="5">
    <source>
        <dbReference type="ARBA" id="ARBA00022692"/>
    </source>
</evidence>
<evidence type="ECO:0000256" key="7">
    <source>
        <dbReference type="ARBA" id="ARBA00023136"/>
    </source>
</evidence>
<evidence type="ECO:0000313" key="12">
    <source>
        <dbReference type="Proteomes" id="UP000521676"/>
    </source>
</evidence>
<organism evidence="10 12">
    <name type="scientific">Candidatus Chlorohelix allophototropha</name>
    <dbReference type="NCBI Taxonomy" id="3003348"/>
    <lineage>
        <taxon>Bacteria</taxon>
        <taxon>Bacillati</taxon>
        <taxon>Chloroflexota</taxon>
        <taxon>Chloroflexia</taxon>
        <taxon>Candidatus Chloroheliales</taxon>
        <taxon>Candidatus Chloroheliaceae</taxon>
        <taxon>Candidatus Chlorohelix</taxon>
    </lineage>
</organism>
<feature type="transmembrane region" description="Helical" evidence="8">
    <location>
        <begin position="216"/>
        <end position="236"/>
    </location>
</feature>
<dbReference type="RefSeq" id="WP_341468880.1">
    <property type="nucleotide sequence ID" value="NZ_CP128399.1"/>
</dbReference>
<feature type="transmembrane region" description="Helical" evidence="8">
    <location>
        <begin position="95"/>
        <end position="114"/>
    </location>
</feature>
<feature type="transmembrane region" description="Helical" evidence="8">
    <location>
        <begin position="126"/>
        <end position="143"/>
    </location>
</feature>
<name>A0A8T7M292_9CHLR</name>
<feature type="transmembrane region" description="Helical" evidence="8">
    <location>
        <begin position="312"/>
        <end position="331"/>
    </location>
</feature>
<keyword evidence="5 8" id="KW-0812">Transmembrane</keyword>
<dbReference type="Proteomes" id="UP000521676">
    <property type="component" value="Unassembled WGS sequence"/>
</dbReference>
<dbReference type="EMBL" id="CP128399">
    <property type="protein sequence ID" value="WJW66986.1"/>
    <property type="molecule type" value="Genomic_DNA"/>
</dbReference>
<dbReference type="Pfam" id="PF13231">
    <property type="entry name" value="PMT_2"/>
    <property type="match status" value="1"/>
</dbReference>
<dbReference type="InterPro" id="IPR038731">
    <property type="entry name" value="RgtA/B/C-like"/>
</dbReference>
<dbReference type="AlphaFoldDB" id="A0A8T7M292"/>
<dbReference type="GO" id="GO:0010041">
    <property type="term" value="P:response to iron(III) ion"/>
    <property type="evidence" value="ECO:0007669"/>
    <property type="project" value="TreeGrafter"/>
</dbReference>
<feature type="transmembrane region" description="Helical" evidence="8">
    <location>
        <begin position="177"/>
        <end position="204"/>
    </location>
</feature>
<evidence type="ECO:0000256" key="6">
    <source>
        <dbReference type="ARBA" id="ARBA00022989"/>
    </source>
</evidence>
<dbReference type="PANTHER" id="PTHR33908:SF3">
    <property type="entry name" value="UNDECAPRENYL PHOSPHATE-ALPHA-4-AMINO-4-DEOXY-L-ARABINOSE ARABINOSYL TRANSFERASE"/>
    <property type="match status" value="1"/>
</dbReference>
<evidence type="ECO:0000313" key="10">
    <source>
        <dbReference type="EMBL" id="NWJ45106.1"/>
    </source>
</evidence>
<feature type="domain" description="Glycosyltransferase RgtA/B/C/D-like" evidence="9">
    <location>
        <begin position="74"/>
        <end position="210"/>
    </location>
</feature>
<feature type="transmembrane region" description="Helical" evidence="8">
    <location>
        <begin position="361"/>
        <end position="382"/>
    </location>
</feature>
<evidence type="ECO:0000313" key="11">
    <source>
        <dbReference type="EMBL" id="WJW66986.1"/>
    </source>
</evidence>
<reference evidence="11" key="2">
    <citation type="journal article" date="2024" name="Nature">
        <title>Anoxygenic phototroph of the Chloroflexota uses a type I reaction centre.</title>
        <authorList>
            <person name="Tsuji J.M."/>
            <person name="Shaw N.A."/>
            <person name="Nagashima S."/>
            <person name="Venkiteswaran J.J."/>
            <person name="Schiff S.L."/>
            <person name="Watanabe T."/>
            <person name="Fukui M."/>
            <person name="Hanada S."/>
            <person name="Tank M."/>
            <person name="Neufeld J.D."/>
        </authorList>
    </citation>
    <scope>NUCLEOTIDE SEQUENCE</scope>
    <source>
        <strain evidence="11">L227-S17</strain>
    </source>
</reference>
<dbReference type="GO" id="GO:0016763">
    <property type="term" value="F:pentosyltransferase activity"/>
    <property type="evidence" value="ECO:0007669"/>
    <property type="project" value="TreeGrafter"/>
</dbReference>
<evidence type="ECO:0000256" key="3">
    <source>
        <dbReference type="ARBA" id="ARBA00022676"/>
    </source>
</evidence>
<evidence type="ECO:0000313" key="13">
    <source>
        <dbReference type="Proteomes" id="UP001431572"/>
    </source>
</evidence>
<evidence type="ECO:0000256" key="2">
    <source>
        <dbReference type="ARBA" id="ARBA00022475"/>
    </source>
</evidence>
<dbReference type="InterPro" id="IPR050297">
    <property type="entry name" value="LipidA_mod_glycosyltrf_83"/>
</dbReference>
<feature type="transmembrane region" description="Helical" evidence="8">
    <location>
        <begin position="280"/>
        <end position="300"/>
    </location>
</feature>
<dbReference type="GO" id="GO:0009103">
    <property type="term" value="P:lipopolysaccharide biosynthetic process"/>
    <property type="evidence" value="ECO:0007669"/>
    <property type="project" value="UniProtKB-ARBA"/>
</dbReference>
<evidence type="ECO:0000256" key="4">
    <source>
        <dbReference type="ARBA" id="ARBA00022679"/>
    </source>
</evidence>
<evidence type="ECO:0000259" key="9">
    <source>
        <dbReference type="Pfam" id="PF13231"/>
    </source>
</evidence>
<gene>
    <name evidence="10" type="ORF">HXX08_04425</name>
    <name evidence="11" type="ORF">OZ401_000233</name>
</gene>
<dbReference type="Proteomes" id="UP001431572">
    <property type="component" value="Chromosome 1"/>
</dbReference>
<evidence type="ECO:0000256" key="1">
    <source>
        <dbReference type="ARBA" id="ARBA00004651"/>
    </source>
</evidence>
<evidence type="ECO:0000256" key="8">
    <source>
        <dbReference type="SAM" id="Phobius"/>
    </source>
</evidence>
<feature type="transmembrane region" description="Helical" evidence="8">
    <location>
        <begin position="149"/>
        <end position="165"/>
    </location>
</feature>
<comment type="subcellular location">
    <subcellularLocation>
        <location evidence="1">Cell membrane</location>
        <topology evidence="1">Multi-pass membrane protein</topology>
    </subcellularLocation>
</comment>
<keyword evidence="13" id="KW-1185">Reference proteome</keyword>
<accession>A0A8T7M292</accession>